<organism evidence="1 2">
    <name type="scientific">Pseudomassariella vexata</name>
    <dbReference type="NCBI Taxonomy" id="1141098"/>
    <lineage>
        <taxon>Eukaryota</taxon>
        <taxon>Fungi</taxon>
        <taxon>Dikarya</taxon>
        <taxon>Ascomycota</taxon>
        <taxon>Pezizomycotina</taxon>
        <taxon>Sordariomycetes</taxon>
        <taxon>Xylariomycetidae</taxon>
        <taxon>Amphisphaeriales</taxon>
        <taxon>Pseudomassariaceae</taxon>
        <taxon>Pseudomassariella</taxon>
    </lineage>
</organism>
<reference evidence="1 2" key="1">
    <citation type="submission" date="2016-07" db="EMBL/GenBank/DDBJ databases">
        <title>Pervasive Adenine N6-methylation of Active Genes in Fungi.</title>
        <authorList>
            <consortium name="DOE Joint Genome Institute"/>
            <person name="Mondo S.J."/>
            <person name="Dannebaum R.O."/>
            <person name="Kuo R.C."/>
            <person name="Labutti K."/>
            <person name="Haridas S."/>
            <person name="Kuo A."/>
            <person name="Salamov A."/>
            <person name="Ahrendt S.R."/>
            <person name="Lipzen A."/>
            <person name="Sullivan W."/>
            <person name="Andreopoulos W.B."/>
            <person name="Clum A."/>
            <person name="Lindquist E."/>
            <person name="Daum C."/>
            <person name="Ramamoorthy G.K."/>
            <person name="Gryganskyi A."/>
            <person name="Culley D."/>
            <person name="Magnuson J.K."/>
            <person name="James T.Y."/>
            <person name="O'Malley M.A."/>
            <person name="Stajich J.E."/>
            <person name="Spatafora J.W."/>
            <person name="Visel A."/>
            <person name="Grigoriev I.V."/>
        </authorList>
    </citation>
    <scope>NUCLEOTIDE SEQUENCE [LARGE SCALE GENOMIC DNA]</scope>
    <source>
        <strain evidence="1 2">CBS 129021</strain>
    </source>
</reference>
<evidence type="ECO:0000313" key="1">
    <source>
        <dbReference type="EMBL" id="ORY56416.1"/>
    </source>
</evidence>
<comment type="caution">
    <text evidence="1">The sequence shown here is derived from an EMBL/GenBank/DDBJ whole genome shotgun (WGS) entry which is preliminary data.</text>
</comment>
<dbReference type="GeneID" id="63775159"/>
<gene>
    <name evidence="1" type="ORF">BCR38DRAFT_414568</name>
</gene>
<keyword evidence="2" id="KW-1185">Reference proteome</keyword>
<dbReference type="InParanoid" id="A0A1Y2DBC1"/>
<dbReference type="RefSeq" id="XP_040710133.1">
    <property type="nucleotide sequence ID" value="XM_040858947.1"/>
</dbReference>
<dbReference type="EMBL" id="MCFJ01000023">
    <property type="protein sequence ID" value="ORY56416.1"/>
    <property type="molecule type" value="Genomic_DNA"/>
</dbReference>
<sequence>MTRRDRPLMVSARRITPWRVGVVGVAAPQPRCEVKSRDGRRWDGNLQKAVRHAATRASGETMTTWHRRMMVIGPSRVLLWPRTRERPLLGFGPVVEYTEVTKRQGLFSGEHGGFAAVSASVCDQQLELNLEKLAKTRAEQQPQFKRRQGIF</sequence>
<name>A0A1Y2DBC1_9PEZI</name>
<dbReference type="Proteomes" id="UP000193689">
    <property type="component" value="Unassembled WGS sequence"/>
</dbReference>
<dbReference type="AlphaFoldDB" id="A0A1Y2DBC1"/>
<evidence type="ECO:0000313" key="2">
    <source>
        <dbReference type="Proteomes" id="UP000193689"/>
    </source>
</evidence>
<accession>A0A1Y2DBC1</accession>
<proteinExistence type="predicted"/>
<protein>
    <submittedName>
        <fullName evidence="1">Uncharacterized protein</fullName>
    </submittedName>
</protein>